<sequence>MLNREDFHTIYKEEIKTNTYVNLVAIKFIKISENNIFSYIVRISKLFSICFVFLLKVNSASISEEGKRARVQNITLELKKPNEVDNISNGIIENININAITNHSKLDGLILDILSFEYSGVEVFGKDVDRCIPLPNVESNTKGELEGKDISDNIIPEDEMYINTIIFKIKMKVNNHIYETYMLLIDMNKNYKYIDVTDNFTLTFKTFVHHVFLPPKIPNHNFYVRFDNSRGEYIDQNNIKCYSYKLSFKCESMSISNIHKNGYIYFYDKPREKRQRFIPVQITQEPLQNKFEMKHTMILPSMIIWVIMLLY</sequence>
<dbReference type="InParanoid" id="S7W8D4"/>
<dbReference type="Proteomes" id="UP000014978">
    <property type="component" value="Unassembled WGS sequence"/>
</dbReference>
<name>S7W8D4_SPRLO</name>
<evidence type="ECO:0000313" key="2">
    <source>
        <dbReference type="Proteomes" id="UP000014978"/>
    </source>
</evidence>
<keyword evidence="2" id="KW-1185">Reference proteome</keyword>
<organism evidence="1 2">
    <name type="scientific">Spraguea lophii (strain 42_110)</name>
    <name type="common">Microsporidian parasite</name>
    <dbReference type="NCBI Taxonomy" id="1358809"/>
    <lineage>
        <taxon>Eukaryota</taxon>
        <taxon>Fungi</taxon>
        <taxon>Fungi incertae sedis</taxon>
        <taxon>Microsporidia</taxon>
        <taxon>Spragueidae</taxon>
        <taxon>Spraguea</taxon>
    </lineage>
</organism>
<dbReference type="HOGENOM" id="CLU_894794_0_0_1"/>
<dbReference type="AlphaFoldDB" id="S7W8D4"/>
<dbReference type="EMBL" id="ATCN01000393">
    <property type="protein sequence ID" value="EPR79125.1"/>
    <property type="molecule type" value="Genomic_DNA"/>
</dbReference>
<dbReference type="VEuPathDB" id="MicrosporidiaDB:SLOPH_880"/>
<accession>S7W8D4</accession>
<gene>
    <name evidence="1" type="ORF">SLOPH_880</name>
</gene>
<comment type="caution">
    <text evidence="1">The sequence shown here is derived from an EMBL/GenBank/DDBJ whole genome shotgun (WGS) entry which is preliminary data.</text>
</comment>
<proteinExistence type="predicted"/>
<reference evidence="2" key="1">
    <citation type="journal article" date="2013" name="PLoS Genet.">
        <title>The genome of Spraguea lophii and the basis of host-microsporidian interactions.</title>
        <authorList>
            <person name="Campbell S.E."/>
            <person name="Williams T.A."/>
            <person name="Yousuf A."/>
            <person name="Soanes D.M."/>
            <person name="Paszkiewicz K.H."/>
            <person name="Williams B.A.P."/>
        </authorList>
    </citation>
    <scope>NUCLEOTIDE SEQUENCE [LARGE SCALE GENOMIC DNA]</scope>
    <source>
        <strain evidence="2">42_110</strain>
    </source>
</reference>
<evidence type="ECO:0000313" key="1">
    <source>
        <dbReference type="EMBL" id="EPR79125.1"/>
    </source>
</evidence>
<protein>
    <submittedName>
        <fullName evidence="1">Uncharacterized protein</fullName>
    </submittedName>
</protein>